<dbReference type="VEuPathDB" id="FungiDB:PHYBLDRAFT_64848"/>
<dbReference type="UniPathway" id="UPA00251">
    <property type="reaction ID" value="UER00320"/>
</dbReference>
<organism evidence="2 3">
    <name type="scientific">Phycomyces blakesleeanus (strain ATCC 8743b / DSM 1359 / FGSC 10004 / NBRC 33097 / NRRL 1555)</name>
    <dbReference type="NCBI Taxonomy" id="763407"/>
    <lineage>
        <taxon>Eukaryota</taxon>
        <taxon>Fungi</taxon>
        <taxon>Fungi incertae sedis</taxon>
        <taxon>Mucoromycota</taxon>
        <taxon>Mucoromycotina</taxon>
        <taxon>Mucoromycetes</taxon>
        <taxon>Mucorales</taxon>
        <taxon>Phycomycetaceae</taxon>
        <taxon>Phycomyces</taxon>
    </lineage>
</organism>
<dbReference type="CDD" id="cd06578">
    <property type="entry name" value="HemD"/>
    <property type="match status" value="1"/>
</dbReference>
<dbReference type="EMBL" id="KV440980">
    <property type="protein sequence ID" value="OAD73894.1"/>
    <property type="molecule type" value="Genomic_DNA"/>
</dbReference>
<dbReference type="RefSeq" id="XP_018291934.1">
    <property type="nucleotide sequence ID" value="XM_018441356.1"/>
</dbReference>
<protein>
    <recommendedName>
        <fullName evidence="1">Tetrapyrrole biosynthesis uroporphyrinogen III synthase domain-containing protein</fullName>
    </recommendedName>
</protein>
<sequence length="265" mass="29608">MSLPQTWVFKVKAIDKPDDYDVQFTKHGYPHTFIPVLDHKSTSLQTLAEIFSLGPIHCNHLGLVITSQRAVETISRVLWTLNLSPEVRAAWSALPIFVVGPRTANDLRQIALFSNSNLTIADMATELCDAIEARYPNHKDQSINQSLLFLSGDKRRDVIPRRMAKASIKVHEIKAYETCPHPLLDQSLRDINPSPEDWAVYFSPSGIRYVCQSIKQLPITKLAAIGPTTAEYLEKELGLKVHVVADHPDAVHLVNSMATYDASST</sequence>
<dbReference type="PANTHER" id="PTHR12390:SF0">
    <property type="entry name" value="UROPORPHYRINOGEN-III SYNTHASE"/>
    <property type="match status" value="1"/>
</dbReference>
<dbReference type="InterPro" id="IPR039793">
    <property type="entry name" value="UROS/Hem4"/>
</dbReference>
<dbReference type="InterPro" id="IPR036108">
    <property type="entry name" value="4pyrrol_syn_uPrphyn_synt_sf"/>
</dbReference>
<dbReference type="FunCoup" id="A0A167MTC6">
    <property type="interactions" value="358"/>
</dbReference>
<dbReference type="GO" id="GO:0005829">
    <property type="term" value="C:cytosol"/>
    <property type="evidence" value="ECO:0007669"/>
    <property type="project" value="TreeGrafter"/>
</dbReference>
<dbReference type="GO" id="GO:0006780">
    <property type="term" value="P:uroporphyrinogen III biosynthetic process"/>
    <property type="evidence" value="ECO:0007669"/>
    <property type="project" value="InterPro"/>
</dbReference>
<dbReference type="PANTHER" id="PTHR12390">
    <property type="entry name" value="UROPORPHYRINOGEN III SYNTHASE"/>
    <property type="match status" value="1"/>
</dbReference>
<dbReference type="Proteomes" id="UP000077315">
    <property type="component" value="Unassembled WGS sequence"/>
</dbReference>
<dbReference type="Gene3D" id="3.40.50.10090">
    <property type="match status" value="2"/>
</dbReference>
<dbReference type="GO" id="GO:0004852">
    <property type="term" value="F:uroporphyrinogen-III synthase activity"/>
    <property type="evidence" value="ECO:0007669"/>
    <property type="project" value="InterPro"/>
</dbReference>
<evidence type="ECO:0000259" key="1">
    <source>
        <dbReference type="Pfam" id="PF02602"/>
    </source>
</evidence>
<evidence type="ECO:0000313" key="3">
    <source>
        <dbReference type="Proteomes" id="UP000077315"/>
    </source>
</evidence>
<keyword evidence="3" id="KW-1185">Reference proteome</keyword>
<evidence type="ECO:0000313" key="2">
    <source>
        <dbReference type="EMBL" id="OAD73894.1"/>
    </source>
</evidence>
<name>A0A167MTC6_PHYB8</name>
<dbReference type="Pfam" id="PF02602">
    <property type="entry name" value="HEM4"/>
    <property type="match status" value="1"/>
</dbReference>
<dbReference type="GO" id="GO:0006782">
    <property type="term" value="P:protoporphyrinogen IX biosynthetic process"/>
    <property type="evidence" value="ECO:0007669"/>
    <property type="project" value="UniProtKB-UniPathway"/>
</dbReference>
<dbReference type="GeneID" id="29002262"/>
<feature type="domain" description="Tetrapyrrole biosynthesis uroporphyrinogen III synthase" evidence="1">
    <location>
        <begin position="20"/>
        <end position="254"/>
    </location>
</feature>
<dbReference type="STRING" id="763407.A0A167MTC6"/>
<dbReference type="OrthoDB" id="5595751at2759"/>
<dbReference type="InterPro" id="IPR003754">
    <property type="entry name" value="4pyrrol_synth_uPrphyn_synth"/>
</dbReference>
<proteinExistence type="predicted"/>
<dbReference type="SUPFAM" id="SSF69618">
    <property type="entry name" value="HemD-like"/>
    <property type="match status" value="1"/>
</dbReference>
<accession>A0A167MTC6</accession>
<dbReference type="AlphaFoldDB" id="A0A167MTC6"/>
<reference evidence="3" key="1">
    <citation type="submission" date="2015-06" db="EMBL/GenBank/DDBJ databases">
        <title>Expansion of signal transduction pathways in fungi by whole-genome duplication.</title>
        <authorList>
            <consortium name="DOE Joint Genome Institute"/>
            <person name="Corrochano L.M."/>
            <person name="Kuo A."/>
            <person name="Marcet-Houben M."/>
            <person name="Polaino S."/>
            <person name="Salamov A."/>
            <person name="Villalobos J.M."/>
            <person name="Alvarez M.I."/>
            <person name="Avalos J."/>
            <person name="Benito E.P."/>
            <person name="Benoit I."/>
            <person name="Burger G."/>
            <person name="Camino L.P."/>
            <person name="Canovas D."/>
            <person name="Cerda-Olmedo E."/>
            <person name="Cheng J.-F."/>
            <person name="Dominguez A."/>
            <person name="Elias M."/>
            <person name="Eslava A.P."/>
            <person name="Glaser F."/>
            <person name="Grimwood J."/>
            <person name="Gutierrez G."/>
            <person name="Heitman J."/>
            <person name="Henrissat B."/>
            <person name="Iturriaga E.A."/>
            <person name="Lang B.F."/>
            <person name="Lavin J.L."/>
            <person name="Lee S."/>
            <person name="Li W."/>
            <person name="Lindquist E."/>
            <person name="Lopez-Garcia S."/>
            <person name="Luque E.M."/>
            <person name="Marcos A.T."/>
            <person name="Martin J."/>
            <person name="McCluskey K."/>
            <person name="Medina H.R."/>
            <person name="Miralles-Duran A."/>
            <person name="Miyazaki A."/>
            <person name="Munoz-Torres E."/>
            <person name="Oguiza J.A."/>
            <person name="Ohm R."/>
            <person name="Olmedo M."/>
            <person name="Orejas M."/>
            <person name="Ortiz-Castellanos L."/>
            <person name="Pisabarro A.G."/>
            <person name="Rodriguez-Romero J."/>
            <person name="Ruiz-Herrera J."/>
            <person name="Ruiz-Vazquez R."/>
            <person name="Sanz C."/>
            <person name="Schackwitz W."/>
            <person name="Schmutz J."/>
            <person name="Shahriari M."/>
            <person name="Shelest E."/>
            <person name="Silva-Franco F."/>
            <person name="Soanes D."/>
            <person name="Syed K."/>
            <person name="Tagua V.G."/>
            <person name="Talbot N.J."/>
            <person name="Thon M."/>
            <person name="De vries R.P."/>
            <person name="Wiebenga A."/>
            <person name="Yadav J.S."/>
            <person name="Braun E.L."/>
            <person name="Baker S."/>
            <person name="Garre V."/>
            <person name="Horwitz B."/>
            <person name="Torres-Martinez S."/>
            <person name="Idnurm A."/>
            <person name="Herrera-Estrella A."/>
            <person name="Gabaldon T."/>
            <person name="Grigoriev I.V."/>
        </authorList>
    </citation>
    <scope>NUCLEOTIDE SEQUENCE [LARGE SCALE GENOMIC DNA]</scope>
    <source>
        <strain evidence="3">NRRL 1555(-)</strain>
    </source>
</reference>
<gene>
    <name evidence="2" type="ORF">PHYBLDRAFT_64848</name>
</gene>
<dbReference type="InParanoid" id="A0A167MTC6"/>